<dbReference type="RefSeq" id="WP_089331349.1">
    <property type="nucleotide sequence ID" value="NZ_FZNS01000001.1"/>
</dbReference>
<reference evidence="2" key="1">
    <citation type="submission" date="2017-06" db="EMBL/GenBank/DDBJ databases">
        <authorList>
            <person name="Varghese N."/>
            <person name="Submissions S."/>
        </authorList>
    </citation>
    <scope>NUCLEOTIDE SEQUENCE [LARGE SCALE GENOMIC DNA]</scope>
    <source>
        <strain evidence="2">DSM 28041</strain>
    </source>
</reference>
<evidence type="ECO:0000313" key="2">
    <source>
        <dbReference type="Proteomes" id="UP000198310"/>
    </source>
</evidence>
<accession>A0A238V579</accession>
<name>A0A238V579_9BACT</name>
<dbReference type="InterPro" id="IPR023562">
    <property type="entry name" value="ClpP/TepA"/>
</dbReference>
<keyword evidence="2" id="KW-1185">Reference proteome</keyword>
<dbReference type="GO" id="GO:0006508">
    <property type="term" value="P:proteolysis"/>
    <property type="evidence" value="ECO:0007669"/>
    <property type="project" value="UniProtKB-KW"/>
</dbReference>
<sequence length="89" mass="9600">MSEAKVLICGPIVGNSAEAGDTWPFTTLEDVLSQLEWQKPYDSVRVTINSPGGRLDKGFGIYDKLHSLGPDITVTTPAQVAQLPCAVQR</sequence>
<keyword evidence="1" id="KW-0378">Hydrolase</keyword>
<dbReference type="EMBL" id="FZNS01000001">
    <property type="protein sequence ID" value="SNR29642.1"/>
    <property type="molecule type" value="Genomic_DNA"/>
</dbReference>
<organism evidence="1 2">
    <name type="scientific">Hymenobacter mucosus</name>
    <dbReference type="NCBI Taxonomy" id="1411120"/>
    <lineage>
        <taxon>Bacteria</taxon>
        <taxon>Pseudomonadati</taxon>
        <taxon>Bacteroidota</taxon>
        <taxon>Cytophagia</taxon>
        <taxon>Cytophagales</taxon>
        <taxon>Hymenobacteraceae</taxon>
        <taxon>Hymenobacter</taxon>
    </lineage>
</organism>
<proteinExistence type="predicted"/>
<dbReference type="AlphaFoldDB" id="A0A238V579"/>
<gene>
    <name evidence="1" type="ORF">SAMN06269173_101171</name>
</gene>
<keyword evidence="1" id="KW-0645">Protease</keyword>
<dbReference type="GO" id="GO:0008233">
    <property type="term" value="F:peptidase activity"/>
    <property type="evidence" value="ECO:0007669"/>
    <property type="project" value="UniProtKB-KW"/>
</dbReference>
<dbReference type="Proteomes" id="UP000198310">
    <property type="component" value="Unassembled WGS sequence"/>
</dbReference>
<dbReference type="Pfam" id="PF00574">
    <property type="entry name" value="CLP_protease"/>
    <property type="match status" value="1"/>
</dbReference>
<dbReference type="Gene3D" id="3.90.226.10">
    <property type="entry name" value="2-enoyl-CoA Hydratase, Chain A, domain 1"/>
    <property type="match status" value="1"/>
</dbReference>
<dbReference type="SUPFAM" id="SSF52096">
    <property type="entry name" value="ClpP/crotonase"/>
    <property type="match status" value="1"/>
</dbReference>
<protein>
    <submittedName>
        <fullName evidence="1">Clp protease</fullName>
    </submittedName>
</protein>
<evidence type="ECO:0000313" key="1">
    <source>
        <dbReference type="EMBL" id="SNR29642.1"/>
    </source>
</evidence>
<dbReference type="InterPro" id="IPR029045">
    <property type="entry name" value="ClpP/crotonase-like_dom_sf"/>
</dbReference>